<proteinExistence type="predicted"/>
<sequence length="353" mass="39230">MMRFQRVSPDCQPLRNGNGRKSNMGDTCKDDNGIGVTTSGKILTTASSSNSESKGFRFRSPSRNQENHFRDVPDSPQRTEDSFGHSHSGGGDVLLQWGHRKRSRVSRAEIRPPTEESSSSLQSKPVQRRINHTATTPKLSSASTTMPPPPPTPPPPPHLPSSPTSTNVRGRKDAHRNLDDPSMAATGSESPSRNSHGSNRLVSRSAARKRSPSCLERSDRRIPSSGLQKPSGSSTTQAVDRLNNHVDSASLQSEQEAKGERATSVEVIEWPRIYIALSRKEKEDDFFAMKGTKLPQRPKKRAKNVDRTLQYCFPGMWLSDLTKSRYEVREKKCVKKQKKRGLKGMESLDSESE</sequence>
<accession>A0ACB9N6F5</accession>
<evidence type="ECO:0000313" key="1">
    <source>
        <dbReference type="EMBL" id="KAI4332113.1"/>
    </source>
</evidence>
<keyword evidence="2" id="KW-1185">Reference proteome</keyword>
<comment type="caution">
    <text evidence="1">The sequence shown here is derived from an EMBL/GenBank/DDBJ whole genome shotgun (WGS) entry which is preliminary data.</text>
</comment>
<dbReference type="EMBL" id="CM039432">
    <property type="protein sequence ID" value="KAI4332113.1"/>
    <property type="molecule type" value="Genomic_DNA"/>
</dbReference>
<gene>
    <name evidence="1" type="ORF">L6164_017049</name>
</gene>
<dbReference type="Proteomes" id="UP000828941">
    <property type="component" value="Chromosome 7"/>
</dbReference>
<organism evidence="1 2">
    <name type="scientific">Bauhinia variegata</name>
    <name type="common">Purple orchid tree</name>
    <name type="synonym">Phanera variegata</name>
    <dbReference type="NCBI Taxonomy" id="167791"/>
    <lineage>
        <taxon>Eukaryota</taxon>
        <taxon>Viridiplantae</taxon>
        <taxon>Streptophyta</taxon>
        <taxon>Embryophyta</taxon>
        <taxon>Tracheophyta</taxon>
        <taxon>Spermatophyta</taxon>
        <taxon>Magnoliopsida</taxon>
        <taxon>eudicotyledons</taxon>
        <taxon>Gunneridae</taxon>
        <taxon>Pentapetalae</taxon>
        <taxon>rosids</taxon>
        <taxon>fabids</taxon>
        <taxon>Fabales</taxon>
        <taxon>Fabaceae</taxon>
        <taxon>Cercidoideae</taxon>
        <taxon>Cercideae</taxon>
        <taxon>Bauhiniinae</taxon>
        <taxon>Bauhinia</taxon>
    </lineage>
</organism>
<evidence type="ECO:0000313" key="2">
    <source>
        <dbReference type="Proteomes" id="UP000828941"/>
    </source>
</evidence>
<reference evidence="1 2" key="1">
    <citation type="journal article" date="2022" name="DNA Res.">
        <title>Chromosomal-level genome assembly of the orchid tree Bauhinia variegata (Leguminosae; Cercidoideae) supports the allotetraploid origin hypothesis of Bauhinia.</title>
        <authorList>
            <person name="Zhong Y."/>
            <person name="Chen Y."/>
            <person name="Zheng D."/>
            <person name="Pang J."/>
            <person name="Liu Y."/>
            <person name="Luo S."/>
            <person name="Meng S."/>
            <person name="Qian L."/>
            <person name="Wei D."/>
            <person name="Dai S."/>
            <person name="Zhou R."/>
        </authorList>
    </citation>
    <scope>NUCLEOTIDE SEQUENCE [LARGE SCALE GENOMIC DNA]</scope>
    <source>
        <strain evidence="1">BV-YZ2020</strain>
    </source>
</reference>
<protein>
    <submittedName>
        <fullName evidence="1">Uncharacterized protein</fullName>
    </submittedName>
</protein>
<name>A0ACB9N6F5_BAUVA</name>